<dbReference type="SMART" id="SM00822">
    <property type="entry name" value="PKS_KR"/>
    <property type="match status" value="1"/>
</dbReference>
<dbReference type="PANTHER" id="PTHR44196">
    <property type="entry name" value="DEHYDROGENASE/REDUCTASE SDR FAMILY MEMBER 7B"/>
    <property type="match status" value="1"/>
</dbReference>
<dbReference type="GO" id="GO:0016491">
    <property type="term" value="F:oxidoreductase activity"/>
    <property type="evidence" value="ECO:0007669"/>
    <property type="project" value="UniProtKB-KW"/>
</dbReference>
<dbReference type="Pfam" id="PF00106">
    <property type="entry name" value="adh_short"/>
    <property type="match status" value="1"/>
</dbReference>
<feature type="domain" description="Ketoreductase" evidence="3">
    <location>
        <begin position="13"/>
        <end position="192"/>
    </location>
</feature>
<evidence type="ECO:0000256" key="2">
    <source>
        <dbReference type="ARBA" id="ARBA00023002"/>
    </source>
</evidence>
<dbReference type="SUPFAM" id="SSF51735">
    <property type="entry name" value="NAD(P)-binding Rossmann-fold domains"/>
    <property type="match status" value="1"/>
</dbReference>
<protein>
    <submittedName>
        <fullName evidence="4">SDR family NAD(P)-dependent oxidoreductase</fullName>
    </submittedName>
</protein>
<reference evidence="4" key="1">
    <citation type="submission" date="2020-02" db="EMBL/GenBank/DDBJ databases">
        <authorList>
            <person name="Chen W.-M."/>
        </authorList>
    </citation>
    <scope>NUCLEOTIDE SEQUENCE</scope>
    <source>
        <strain evidence="4">NBD-18</strain>
    </source>
</reference>
<comment type="similarity">
    <text evidence="1">Belongs to the short-chain dehydrogenases/reductases (SDR) family.</text>
</comment>
<dbReference type="RefSeq" id="WP_163651102.1">
    <property type="nucleotide sequence ID" value="NZ_JAAGRN010000001.1"/>
</dbReference>
<name>A0A6B2QTX3_9BURK</name>
<evidence type="ECO:0000256" key="1">
    <source>
        <dbReference type="ARBA" id="ARBA00006484"/>
    </source>
</evidence>
<organism evidence="4">
    <name type="scientific">Sheuella amnicola</name>
    <dbReference type="NCBI Taxonomy" id="2707330"/>
    <lineage>
        <taxon>Bacteria</taxon>
        <taxon>Pseudomonadati</taxon>
        <taxon>Pseudomonadota</taxon>
        <taxon>Betaproteobacteria</taxon>
        <taxon>Burkholderiales</taxon>
        <taxon>Alcaligenaceae</taxon>
        <taxon>Sheuella</taxon>
    </lineage>
</organism>
<dbReference type="PANTHER" id="PTHR44196:SF1">
    <property type="entry name" value="DEHYDROGENASE_REDUCTASE SDR FAMILY MEMBER 7B"/>
    <property type="match status" value="1"/>
</dbReference>
<dbReference type="Gene3D" id="3.40.50.720">
    <property type="entry name" value="NAD(P)-binding Rossmann-like Domain"/>
    <property type="match status" value="1"/>
</dbReference>
<evidence type="ECO:0000259" key="3">
    <source>
        <dbReference type="SMART" id="SM00822"/>
    </source>
</evidence>
<comment type="caution">
    <text evidence="4">The sequence shown here is derived from an EMBL/GenBank/DDBJ whole genome shotgun (WGS) entry which is preliminary data.</text>
</comment>
<dbReference type="InterPro" id="IPR057326">
    <property type="entry name" value="KR_dom"/>
</dbReference>
<sequence>MSMNPPLRDWRNKRVWLIGASTGIGRALAEQLHAQGAQVIVSARNRDALEEFVRHHSDSLALQLDITDGEAIRSATDLATKDGAIDLVCYCAGHYKPMRADNIDLAELLKHHEINTIGALKVLDAVIPNMLTRKQGHISLISSVAGFRGLPQSLAYGPTKAALINLAETLYLDLHHQGLGVSLINPGFVRTPLTAQNDFHMPALISPEDAAKAILKGWSHGDFEIHFPKRFTRFMKLLRLLPYPIYFAAVRRITGL</sequence>
<dbReference type="EMBL" id="JAAGRN010000001">
    <property type="protein sequence ID" value="NDY81770.1"/>
    <property type="molecule type" value="Genomic_DNA"/>
</dbReference>
<dbReference type="InterPro" id="IPR002347">
    <property type="entry name" value="SDR_fam"/>
</dbReference>
<dbReference type="AlphaFoldDB" id="A0A6B2QTX3"/>
<gene>
    <name evidence="4" type="ORF">G3I67_00860</name>
</gene>
<dbReference type="InterPro" id="IPR036291">
    <property type="entry name" value="NAD(P)-bd_dom_sf"/>
</dbReference>
<accession>A0A6B2QTX3</accession>
<dbReference type="GO" id="GO:0016020">
    <property type="term" value="C:membrane"/>
    <property type="evidence" value="ECO:0007669"/>
    <property type="project" value="TreeGrafter"/>
</dbReference>
<keyword evidence="2" id="KW-0560">Oxidoreductase</keyword>
<dbReference type="PRINTS" id="PR00081">
    <property type="entry name" value="GDHRDH"/>
</dbReference>
<evidence type="ECO:0000313" key="4">
    <source>
        <dbReference type="EMBL" id="NDY81770.1"/>
    </source>
</evidence>
<proteinExistence type="inferred from homology"/>